<proteinExistence type="predicted"/>
<reference evidence="2 3" key="1">
    <citation type="journal article" date="2019" name="Nat. Med.">
        <title>A library of human gut bacterial isolates paired with longitudinal multiomics data enables mechanistic microbiome research.</title>
        <authorList>
            <person name="Poyet M."/>
            <person name="Groussin M."/>
            <person name="Gibbons S.M."/>
            <person name="Avila-Pacheco J."/>
            <person name="Jiang X."/>
            <person name="Kearney S.M."/>
            <person name="Perrotta A.R."/>
            <person name="Berdy B."/>
            <person name="Zhao S."/>
            <person name="Lieberman T.D."/>
            <person name="Swanson P.K."/>
            <person name="Smith M."/>
            <person name="Roesemann S."/>
            <person name="Alexander J.E."/>
            <person name="Rich S.A."/>
            <person name="Livny J."/>
            <person name="Vlamakis H."/>
            <person name="Clish C."/>
            <person name="Bullock K."/>
            <person name="Deik A."/>
            <person name="Scott J."/>
            <person name="Pierce K.A."/>
            <person name="Xavier R.J."/>
            <person name="Alm E.J."/>
        </authorList>
    </citation>
    <scope>NUCLEOTIDE SEQUENCE [LARGE SCALE GENOMIC DNA]</scope>
    <source>
        <strain evidence="2 3">BIOML-A2</strain>
    </source>
</reference>
<comment type="caution">
    <text evidence="2">The sequence shown here is derived from an EMBL/GenBank/DDBJ whole genome shotgun (WGS) entry which is preliminary data.</text>
</comment>
<dbReference type="Proteomes" id="UP000432516">
    <property type="component" value="Unassembled WGS sequence"/>
</dbReference>
<keyword evidence="1" id="KW-1133">Transmembrane helix</keyword>
<keyword evidence="1" id="KW-0812">Transmembrane</keyword>
<gene>
    <name evidence="2" type="ORF">GKD68_00980</name>
</gene>
<evidence type="ECO:0000313" key="3">
    <source>
        <dbReference type="Proteomes" id="UP000432516"/>
    </source>
</evidence>
<keyword evidence="1" id="KW-0472">Membrane</keyword>
<accession>A0A6I2NJS4</accession>
<evidence type="ECO:0000313" key="2">
    <source>
        <dbReference type="EMBL" id="MRZ53328.1"/>
    </source>
</evidence>
<dbReference type="EMBL" id="WKNE01000001">
    <property type="protein sequence ID" value="MRZ53328.1"/>
    <property type="molecule type" value="Genomic_DNA"/>
</dbReference>
<name>A0A6I2NJS4_PARDI</name>
<dbReference type="RefSeq" id="WP_151896485.1">
    <property type="nucleotide sequence ID" value="NZ_JADNMM010000002.1"/>
</dbReference>
<feature type="transmembrane region" description="Helical" evidence="1">
    <location>
        <begin position="34"/>
        <end position="55"/>
    </location>
</feature>
<protein>
    <submittedName>
        <fullName evidence="2">Uncharacterized protein</fullName>
    </submittedName>
</protein>
<sequence length="198" mass="22595">MKNSWVSLLALVFSIIALIITFLRVDVTISNDTFIGIIASFIGACTTLVVGVQIYNSIETRKIKEDMQEVGKVFIDILPVMECAVNYIQGLANASERPLSAYRDFITALGLAYDTNNHVIIEDCFNNLKAMNKKIQLVDKLSENIIEKEIQIKKAIDKLKQNDKYDKFAWRIDPIEAERKEYLKRIKQNNYDNPSNKG</sequence>
<dbReference type="AlphaFoldDB" id="A0A6I2NJS4"/>
<organism evidence="2 3">
    <name type="scientific">Parabacteroides distasonis</name>
    <dbReference type="NCBI Taxonomy" id="823"/>
    <lineage>
        <taxon>Bacteria</taxon>
        <taxon>Pseudomonadati</taxon>
        <taxon>Bacteroidota</taxon>
        <taxon>Bacteroidia</taxon>
        <taxon>Bacteroidales</taxon>
        <taxon>Tannerellaceae</taxon>
        <taxon>Parabacteroides</taxon>
    </lineage>
</organism>
<evidence type="ECO:0000256" key="1">
    <source>
        <dbReference type="SAM" id="Phobius"/>
    </source>
</evidence>